<sequence length="85" mass="9843">MFSLTTRLHSSHEQMQGLRKAEKLAELCDEAKALKEMFESFRISPVKKLVKSMRRLGNHDTLRTVLSWSAPFSECRKTLQLHILA</sequence>
<dbReference type="AlphaFoldDB" id="A0A426XIX7"/>
<comment type="caution">
    <text evidence="1">The sequence shown here is derived from an EMBL/GenBank/DDBJ whole genome shotgun (WGS) entry which is preliminary data.</text>
</comment>
<reference evidence="1 2" key="1">
    <citation type="journal article" date="2014" name="Agronomy (Basel)">
        <title>A Draft Genome Sequence for Ensete ventricosum, the Drought-Tolerant Tree Against Hunger.</title>
        <authorList>
            <person name="Harrison J."/>
            <person name="Moore K.A."/>
            <person name="Paszkiewicz K."/>
            <person name="Jones T."/>
            <person name="Grant M."/>
            <person name="Ambacheew D."/>
            <person name="Muzemil S."/>
            <person name="Studholme D.J."/>
        </authorList>
    </citation>
    <scope>NUCLEOTIDE SEQUENCE [LARGE SCALE GENOMIC DNA]</scope>
</reference>
<accession>A0A426XIX7</accession>
<protein>
    <submittedName>
        <fullName evidence="1">Uncharacterized protein</fullName>
    </submittedName>
</protein>
<name>A0A426XIX7_ENSVE</name>
<dbReference type="EMBL" id="AMZH03020195">
    <property type="protein sequence ID" value="RRT39427.1"/>
    <property type="molecule type" value="Genomic_DNA"/>
</dbReference>
<organism evidence="1 2">
    <name type="scientific">Ensete ventricosum</name>
    <name type="common">Abyssinian banana</name>
    <name type="synonym">Musa ensete</name>
    <dbReference type="NCBI Taxonomy" id="4639"/>
    <lineage>
        <taxon>Eukaryota</taxon>
        <taxon>Viridiplantae</taxon>
        <taxon>Streptophyta</taxon>
        <taxon>Embryophyta</taxon>
        <taxon>Tracheophyta</taxon>
        <taxon>Spermatophyta</taxon>
        <taxon>Magnoliopsida</taxon>
        <taxon>Liliopsida</taxon>
        <taxon>Zingiberales</taxon>
        <taxon>Musaceae</taxon>
        <taxon>Ensete</taxon>
    </lineage>
</organism>
<proteinExistence type="predicted"/>
<dbReference type="Proteomes" id="UP000287651">
    <property type="component" value="Unassembled WGS sequence"/>
</dbReference>
<evidence type="ECO:0000313" key="1">
    <source>
        <dbReference type="EMBL" id="RRT39427.1"/>
    </source>
</evidence>
<gene>
    <name evidence="1" type="ORF">B296_00057471</name>
</gene>
<evidence type="ECO:0000313" key="2">
    <source>
        <dbReference type="Proteomes" id="UP000287651"/>
    </source>
</evidence>